<dbReference type="InterPro" id="IPR010982">
    <property type="entry name" value="Lambda_DNA-bd_dom_sf"/>
</dbReference>
<dbReference type="PANTHER" id="PTHR30146:SF109">
    <property type="entry name" value="HTH-TYPE TRANSCRIPTIONAL REGULATOR GALS"/>
    <property type="match status" value="1"/>
</dbReference>
<sequence length="380" mass="40329">MDTSSADGGRGDMTAAQDGQERREGRGGRSPGASGVRRVTIQDVAREARVSVSAVSKVLRDAYGVSPEMRTKVTAAIEKLGYRPQAGARAMRGRSYTVGVMLVALSHPFQPEIVEGVTDELEPTPYQEILITGGLERERQQRSIEALMDRGVDGLVVISPAMSTSWLERLGASLPTVAVARHGGAAGFDTVVDDDQGGARLMVDHLVGLGHRRIVHTTHPMGELERPHVLAHTARLDGFVAAMRRHGLEPDVIETSFTEEGGHRAALEALSRPTPPTAIFAGADIAALGVLRAAEERGLRVPEDLTVTGYDNVNASAIGRVSLTTVDQSGHLTGQTSARLLLERLEGRTQPVHYVVAPRLLPRGTSAAPAAGARVPKGIG</sequence>
<keyword evidence="3" id="KW-0804">Transcription</keyword>
<dbReference type="Pfam" id="PF13377">
    <property type="entry name" value="Peripla_BP_3"/>
    <property type="match status" value="1"/>
</dbReference>
<dbReference type="PROSITE" id="PS00356">
    <property type="entry name" value="HTH_LACI_1"/>
    <property type="match status" value="1"/>
</dbReference>
<dbReference type="InterPro" id="IPR000843">
    <property type="entry name" value="HTH_LacI"/>
</dbReference>
<dbReference type="SUPFAM" id="SSF47413">
    <property type="entry name" value="lambda repressor-like DNA-binding domains"/>
    <property type="match status" value="1"/>
</dbReference>
<keyword evidence="1" id="KW-0805">Transcription regulation</keyword>
<dbReference type="Pfam" id="PF00356">
    <property type="entry name" value="LacI"/>
    <property type="match status" value="1"/>
</dbReference>
<proteinExistence type="predicted"/>
<evidence type="ECO:0000256" key="2">
    <source>
        <dbReference type="ARBA" id="ARBA00023125"/>
    </source>
</evidence>
<name>A0ABU4LBQ7_9ACTN</name>
<dbReference type="SMART" id="SM00354">
    <property type="entry name" value="HTH_LACI"/>
    <property type="match status" value="1"/>
</dbReference>
<feature type="region of interest" description="Disordered" evidence="4">
    <location>
        <begin position="1"/>
        <end position="36"/>
    </location>
</feature>
<evidence type="ECO:0000259" key="5">
    <source>
        <dbReference type="PROSITE" id="PS50932"/>
    </source>
</evidence>
<dbReference type="RefSeq" id="WP_256965455.1">
    <property type="nucleotide sequence ID" value="NZ_JAGJBZ010000001.1"/>
</dbReference>
<comment type="caution">
    <text evidence="6">The sequence shown here is derived from an EMBL/GenBank/DDBJ whole genome shotgun (WGS) entry which is preliminary data.</text>
</comment>
<gene>
    <name evidence="6" type="ORF">PV517_31610</name>
</gene>
<dbReference type="EMBL" id="JARAVY010000014">
    <property type="protein sequence ID" value="MDX2913204.1"/>
    <property type="molecule type" value="Genomic_DNA"/>
</dbReference>
<dbReference type="CDD" id="cd01392">
    <property type="entry name" value="HTH_LacI"/>
    <property type="match status" value="1"/>
</dbReference>
<dbReference type="PANTHER" id="PTHR30146">
    <property type="entry name" value="LACI-RELATED TRANSCRIPTIONAL REPRESSOR"/>
    <property type="match status" value="1"/>
</dbReference>
<evidence type="ECO:0000313" key="6">
    <source>
        <dbReference type="EMBL" id="MDX2913204.1"/>
    </source>
</evidence>
<reference evidence="6 7" key="1">
    <citation type="journal article" date="2023" name="Microb. Genom.">
        <title>Mesoterricola silvestris gen. nov., sp. nov., Mesoterricola sediminis sp. nov., Geothrix oryzae sp. nov., Geothrix edaphica sp. nov., Geothrix rubra sp. nov., and Geothrix limicola sp. nov., six novel members of Acidobacteriota isolated from soils.</title>
        <authorList>
            <person name="Weisberg A.J."/>
            <person name="Pearce E."/>
            <person name="Kramer C.G."/>
            <person name="Chang J.H."/>
            <person name="Clarke C.R."/>
        </authorList>
    </citation>
    <scope>NUCLEOTIDE SEQUENCE [LARGE SCALE GENOMIC DNA]</scope>
    <source>
        <strain evidence="6 7">NRRL_B-2795</strain>
    </source>
</reference>
<dbReference type="PROSITE" id="PS50932">
    <property type="entry name" value="HTH_LACI_2"/>
    <property type="match status" value="1"/>
</dbReference>
<protein>
    <submittedName>
        <fullName evidence="6">LacI family DNA-binding transcriptional regulator</fullName>
    </submittedName>
</protein>
<organism evidence="6 7">
    <name type="scientific">Streptomyces griseiscabiei</name>
    <dbReference type="NCBI Taxonomy" id="2993540"/>
    <lineage>
        <taxon>Bacteria</taxon>
        <taxon>Bacillati</taxon>
        <taxon>Actinomycetota</taxon>
        <taxon>Actinomycetes</taxon>
        <taxon>Kitasatosporales</taxon>
        <taxon>Streptomycetaceae</taxon>
        <taxon>Streptomyces</taxon>
    </lineage>
</organism>
<dbReference type="InterPro" id="IPR028082">
    <property type="entry name" value="Peripla_BP_I"/>
</dbReference>
<dbReference type="Gene3D" id="1.10.260.40">
    <property type="entry name" value="lambda repressor-like DNA-binding domains"/>
    <property type="match status" value="1"/>
</dbReference>
<dbReference type="CDD" id="cd06267">
    <property type="entry name" value="PBP1_LacI_sugar_binding-like"/>
    <property type="match status" value="1"/>
</dbReference>
<dbReference type="InterPro" id="IPR046335">
    <property type="entry name" value="LacI/GalR-like_sensor"/>
</dbReference>
<keyword evidence="2 6" id="KW-0238">DNA-binding</keyword>
<accession>A0ABU4LBQ7</accession>
<evidence type="ECO:0000313" key="7">
    <source>
        <dbReference type="Proteomes" id="UP001271723"/>
    </source>
</evidence>
<evidence type="ECO:0000256" key="1">
    <source>
        <dbReference type="ARBA" id="ARBA00023015"/>
    </source>
</evidence>
<dbReference type="Proteomes" id="UP001271723">
    <property type="component" value="Unassembled WGS sequence"/>
</dbReference>
<dbReference type="Gene3D" id="3.40.50.2300">
    <property type="match status" value="2"/>
</dbReference>
<feature type="domain" description="HTH lacI-type" evidence="5">
    <location>
        <begin position="39"/>
        <end position="93"/>
    </location>
</feature>
<evidence type="ECO:0000256" key="4">
    <source>
        <dbReference type="SAM" id="MobiDB-lite"/>
    </source>
</evidence>
<evidence type="ECO:0000256" key="3">
    <source>
        <dbReference type="ARBA" id="ARBA00023163"/>
    </source>
</evidence>
<dbReference type="GO" id="GO:0003677">
    <property type="term" value="F:DNA binding"/>
    <property type="evidence" value="ECO:0007669"/>
    <property type="project" value="UniProtKB-KW"/>
</dbReference>
<dbReference type="SUPFAM" id="SSF53822">
    <property type="entry name" value="Periplasmic binding protein-like I"/>
    <property type="match status" value="1"/>
</dbReference>
<keyword evidence="7" id="KW-1185">Reference proteome</keyword>